<evidence type="ECO:0000313" key="3">
    <source>
        <dbReference type="EMBL" id="MCW1926324.1"/>
    </source>
</evidence>
<keyword evidence="4" id="KW-1185">Reference proteome</keyword>
<sequence length="230" mass="25763">MDPRVAAILKWTLYGVLALATFIYVSRYQKREKRKDQIVADMRGLVSEASFYRAMTEKDARTTFLRGIALLHDAKQLGEDPTVVFNRVFDDKENKSDSDDEFDDYPSREKLARETFNRAYQHAGQLGLLAGPEEVAALRQGELPGTPARSAIICVIDPAVAPGLEKVVPNFELRPFDNKNAAPNDTDIAAARNLASDLASSQIIDRETESKINLHFRPKEKEPEKDKAAK</sequence>
<evidence type="ECO:0000313" key="4">
    <source>
        <dbReference type="Proteomes" id="UP001320876"/>
    </source>
</evidence>
<dbReference type="Proteomes" id="UP001320876">
    <property type="component" value="Unassembled WGS sequence"/>
</dbReference>
<organism evidence="3 4">
    <name type="scientific">Luteolibacter arcticus</name>
    <dbReference type="NCBI Taxonomy" id="1581411"/>
    <lineage>
        <taxon>Bacteria</taxon>
        <taxon>Pseudomonadati</taxon>
        <taxon>Verrucomicrobiota</taxon>
        <taxon>Verrucomicrobiia</taxon>
        <taxon>Verrucomicrobiales</taxon>
        <taxon>Verrucomicrobiaceae</taxon>
        <taxon>Luteolibacter</taxon>
    </lineage>
</organism>
<keyword evidence="2" id="KW-0472">Membrane</keyword>
<evidence type="ECO:0000256" key="2">
    <source>
        <dbReference type="SAM" id="Phobius"/>
    </source>
</evidence>
<feature type="transmembrane region" description="Helical" evidence="2">
    <location>
        <begin position="6"/>
        <end position="25"/>
    </location>
</feature>
<proteinExistence type="predicted"/>
<keyword evidence="2" id="KW-1133">Transmembrane helix</keyword>
<reference evidence="3 4" key="1">
    <citation type="submission" date="2022-10" db="EMBL/GenBank/DDBJ databases">
        <title>Luteolibacter arcticus strain CCTCC AB 2014275, whole genome shotgun sequencing project.</title>
        <authorList>
            <person name="Zhao G."/>
            <person name="Shen L."/>
        </authorList>
    </citation>
    <scope>NUCLEOTIDE SEQUENCE [LARGE SCALE GENOMIC DNA]</scope>
    <source>
        <strain evidence="3 4">CCTCC AB 2014275</strain>
    </source>
</reference>
<feature type="region of interest" description="Disordered" evidence="1">
    <location>
        <begin position="209"/>
        <end position="230"/>
    </location>
</feature>
<gene>
    <name evidence="3" type="ORF">OKA05_27465</name>
</gene>
<dbReference type="EMBL" id="JAPDDT010000024">
    <property type="protein sequence ID" value="MCW1926324.1"/>
    <property type="molecule type" value="Genomic_DNA"/>
</dbReference>
<name>A0ABT3GS17_9BACT</name>
<dbReference type="RefSeq" id="WP_264490432.1">
    <property type="nucleotide sequence ID" value="NZ_JAPDDT010000024.1"/>
</dbReference>
<accession>A0ABT3GS17</accession>
<evidence type="ECO:0000256" key="1">
    <source>
        <dbReference type="SAM" id="MobiDB-lite"/>
    </source>
</evidence>
<protein>
    <submittedName>
        <fullName evidence="3">Uncharacterized protein</fullName>
    </submittedName>
</protein>
<comment type="caution">
    <text evidence="3">The sequence shown here is derived from an EMBL/GenBank/DDBJ whole genome shotgun (WGS) entry which is preliminary data.</text>
</comment>
<keyword evidence="2" id="KW-0812">Transmembrane</keyword>